<gene>
    <name evidence="6" type="primary">celH</name>
    <name evidence="6" type="ORF">DSM104635_02543</name>
</gene>
<dbReference type="GO" id="GO:0008422">
    <property type="term" value="F:beta-glucosidase activity"/>
    <property type="evidence" value="ECO:0007669"/>
    <property type="project" value="TreeGrafter"/>
</dbReference>
<dbReference type="Proteomes" id="UP000431269">
    <property type="component" value="Chromosome"/>
</dbReference>
<comment type="similarity">
    <text evidence="4">Belongs to the glycosyl hydrolase 5 (cellulase A) family.</text>
</comment>
<dbReference type="KEGG" id="tsv:DSM104635_02543"/>
<dbReference type="PANTHER" id="PTHR31297:SF17">
    <property type="entry name" value="ENDOGLUCANASE"/>
    <property type="match status" value="1"/>
</dbReference>
<dbReference type="GO" id="GO:0009251">
    <property type="term" value="P:glucan catabolic process"/>
    <property type="evidence" value="ECO:0007669"/>
    <property type="project" value="TreeGrafter"/>
</dbReference>
<protein>
    <submittedName>
        <fullName evidence="6">Endoglucanase H</fullName>
        <ecNumber evidence="6">3.2.1.4</ecNumber>
    </submittedName>
</protein>
<keyword evidence="7" id="KW-1185">Reference proteome</keyword>
<evidence type="ECO:0000256" key="1">
    <source>
        <dbReference type="ARBA" id="ARBA00022729"/>
    </source>
</evidence>
<dbReference type="SUPFAM" id="SSF51445">
    <property type="entry name" value="(Trans)glycosidases"/>
    <property type="match status" value="1"/>
</dbReference>
<dbReference type="InterPro" id="IPR050386">
    <property type="entry name" value="Glycosyl_hydrolase_5"/>
</dbReference>
<dbReference type="Gene3D" id="3.20.20.80">
    <property type="entry name" value="Glycosidases"/>
    <property type="match status" value="1"/>
</dbReference>
<dbReference type="Pfam" id="PF00150">
    <property type="entry name" value="Cellulase"/>
    <property type="match status" value="1"/>
</dbReference>
<sequence>MNRRETLLGAAAALAACGPAGGQGPAPPFPMRRGVNLGNALEAPNEGEWGYRIEDAHLRAIADAGFDGVRLPVRWDARPGGGTLIQRDLINRVSEVAGKAASLGLFVQIDMHHYDAFNDAGPDSEFRQRFLDIWRIIAESYRYASERVFFEPLNEPNGAHWSAQALRELQAEVVGVIRESNPERLIVLGPGNWQNIDALRDWRPPEGENIAVSVHYYEPHAFTHQGAEWLGDDAPTFDRAWGNGDDLSQLRRHIGAAASWARQHGYAMQLGEFGVNRAVALGQRALWTRAVRDACEAEGMGWCVWDFAGAFPIWDRERGEWIEQMRSVLLDEQSWIHES</sequence>
<keyword evidence="3 4" id="KW-0326">Glycosidase</keyword>
<dbReference type="GO" id="GO:0008810">
    <property type="term" value="F:cellulase activity"/>
    <property type="evidence" value="ECO:0007669"/>
    <property type="project" value="UniProtKB-EC"/>
</dbReference>
<dbReference type="AlphaFoldDB" id="A0A6I6MVP2"/>
<feature type="domain" description="Glycoside hydrolase family 5" evidence="5">
    <location>
        <begin position="46"/>
        <end position="307"/>
    </location>
</feature>
<dbReference type="PROSITE" id="PS51257">
    <property type="entry name" value="PROKAR_LIPOPROTEIN"/>
    <property type="match status" value="1"/>
</dbReference>
<dbReference type="RefSeq" id="WP_158766536.1">
    <property type="nucleotide sequence ID" value="NZ_CP047045.1"/>
</dbReference>
<evidence type="ECO:0000313" key="6">
    <source>
        <dbReference type="EMBL" id="QGZ95692.1"/>
    </source>
</evidence>
<name>A0A6I6MVP2_9CAUL</name>
<reference evidence="7" key="1">
    <citation type="submission" date="2019-12" db="EMBL/GenBank/DDBJ databases">
        <title>Complete genome of Terracaulis silvestris 0127_4.</title>
        <authorList>
            <person name="Vieira S."/>
            <person name="Riedel T."/>
            <person name="Sproer C."/>
            <person name="Pascual J."/>
            <person name="Boedeker C."/>
            <person name="Overmann J."/>
        </authorList>
    </citation>
    <scope>NUCLEOTIDE SEQUENCE [LARGE SCALE GENOMIC DNA]</scope>
    <source>
        <strain evidence="7">0127_4</strain>
    </source>
</reference>
<dbReference type="GO" id="GO:0005576">
    <property type="term" value="C:extracellular region"/>
    <property type="evidence" value="ECO:0007669"/>
    <property type="project" value="TreeGrafter"/>
</dbReference>
<evidence type="ECO:0000313" key="7">
    <source>
        <dbReference type="Proteomes" id="UP000431269"/>
    </source>
</evidence>
<evidence type="ECO:0000256" key="4">
    <source>
        <dbReference type="RuleBase" id="RU361153"/>
    </source>
</evidence>
<dbReference type="EC" id="3.2.1.4" evidence="6"/>
<dbReference type="InterPro" id="IPR017853">
    <property type="entry name" value="GH"/>
</dbReference>
<dbReference type="InterPro" id="IPR001547">
    <property type="entry name" value="Glyco_hydro_5"/>
</dbReference>
<evidence type="ECO:0000256" key="3">
    <source>
        <dbReference type="ARBA" id="ARBA00023295"/>
    </source>
</evidence>
<organism evidence="6 7">
    <name type="scientific">Terricaulis silvestris</name>
    <dbReference type="NCBI Taxonomy" id="2686094"/>
    <lineage>
        <taxon>Bacteria</taxon>
        <taxon>Pseudomonadati</taxon>
        <taxon>Pseudomonadota</taxon>
        <taxon>Alphaproteobacteria</taxon>
        <taxon>Caulobacterales</taxon>
        <taxon>Caulobacteraceae</taxon>
        <taxon>Terricaulis</taxon>
    </lineage>
</organism>
<evidence type="ECO:0000259" key="5">
    <source>
        <dbReference type="Pfam" id="PF00150"/>
    </source>
</evidence>
<keyword evidence="1" id="KW-0732">Signal</keyword>
<keyword evidence="2 4" id="KW-0378">Hydrolase</keyword>
<accession>A0A6I6MVP2</accession>
<dbReference type="GO" id="GO:0009986">
    <property type="term" value="C:cell surface"/>
    <property type="evidence" value="ECO:0007669"/>
    <property type="project" value="TreeGrafter"/>
</dbReference>
<evidence type="ECO:0000256" key="2">
    <source>
        <dbReference type="ARBA" id="ARBA00022801"/>
    </source>
</evidence>
<dbReference type="PANTHER" id="PTHR31297">
    <property type="entry name" value="GLUCAN ENDO-1,6-BETA-GLUCOSIDASE B"/>
    <property type="match status" value="1"/>
</dbReference>
<dbReference type="EMBL" id="CP047045">
    <property type="protein sequence ID" value="QGZ95692.1"/>
    <property type="molecule type" value="Genomic_DNA"/>
</dbReference>
<proteinExistence type="inferred from homology"/>